<dbReference type="EMBL" id="CADCWH010000024">
    <property type="protein sequence ID" value="CAA9541545.1"/>
    <property type="molecule type" value="Genomic_DNA"/>
</dbReference>
<dbReference type="Gene3D" id="3.40.30.10">
    <property type="entry name" value="Glutaredoxin"/>
    <property type="match status" value="1"/>
</dbReference>
<dbReference type="InterPro" id="IPR036249">
    <property type="entry name" value="Thioredoxin-like_sf"/>
</dbReference>
<organism evidence="1">
    <name type="scientific">uncultured Thermomicrobiales bacterium</name>
    <dbReference type="NCBI Taxonomy" id="1645740"/>
    <lineage>
        <taxon>Bacteria</taxon>
        <taxon>Pseudomonadati</taxon>
        <taxon>Thermomicrobiota</taxon>
        <taxon>Thermomicrobia</taxon>
        <taxon>Thermomicrobiales</taxon>
        <taxon>environmental samples</taxon>
    </lineage>
</organism>
<dbReference type="CDD" id="cd02980">
    <property type="entry name" value="TRX_Fd_family"/>
    <property type="match status" value="1"/>
</dbReference>
<gene>
    <name evidence="1" type="ORF">AVDCRST_MAG70-150</name>
</gene>
<name>A0A6J4U8H8_9BACT</name>
<dbReference type="AlphaFoldDB" id="A0A6J4U8H8"/>
<sequence>MYWTKRHVLVCTAIHCQQKGGMDVAGRLRLDIIRKGLDTEILVNNCGTIDLCDVGPNIVVYPDNIIYHGVTVKDIPDIVAHLRGGPVVERLLVGPAETRERARHDFYAEAVIPEPTRPSVEFEELAARHGFDPAWVTEQQRRGFIARKPGADDGPETITVTTKSRTRYAV</sequence>
<reference evidence="1" key="1">
    <citation type="submission" date="2020-02" db="EMBL/GenBank/DDBJ databases">
        <authorList>
            <person name="Meier V. D."/>
        </authorList>
    </citation>
    <scope>NUCLEOTIDE SEQUENCE</scope>
    <source>
        <strain evidence="1">AVDCRST_MAG70</strain>
    </source>
</reference>
<protein>
    <submittedName>
        <fullName evidence="1">Putative ferredoxin</fullName>
    </submittedName>
</protein>
<dbReference type="SUPFAM" id="SSF52833">
    <property type="entry name" value="Thioredoxin-like"/>
    <property type="match status" value="1"/>
</dbReference>
<accession>A0A6J4U8H8</accession>
<proteinExistence type="predicted"/>
<evidence type="ECO:0000313" key="1">
    <source>
        <dbReference type="EMBL" id="CAA9541545.1"/>
    </source>
</evidence>